<dbReference type="Gene3D" id="2.170.270.10">
    <property type="entry name" value="SET domain"/>
    <property type="match status" value="1"/>
</dbReference>
<keyword evidence="2" id="KW-1185">Reference proteome</keyword>
<dbReference type="SUPFAM" id="SSF82199">
    <property type="entry name" value="SET domain"/>
    <property type="match status" value="1"/>
</dbReference>
<dbReference type="PANTHER" id="PTHR46455">
    <property type="entry name" value="SET AND MYND DOMAIN CONTAINING, ARTHROPOD-SPECIFIC, MEMBER 4, ISOFORM A"/>
    <property type="match status" value="1"/>
</dbReference>
<dbReference type="PANTHER" id="PTHR46455:SF7">
    <property type="entry name" value="RE12806P"/>
    <property type="match status" value="1"/>
</dbReference>
<comment type="caution">
    <text evidence="1">The sequence shown here is derived from an EMBL/GenBank/DDBJ whole genome shotgun (WGS) entry which is preliminary data.</text>
</comment>
<dbReference type="InterPro" id="IPR053010">
    <property type="entry name" value="SET_SmydA-8"/>
</dbReference>
<dbReference type="Gene3D" id="6.10.140.2220">
    <property type="match status" value="1"/>
</dbReference>
<dbReference type="Gene3D" id="1.10.220.160">
    <property type="match status" value="1"/>
</dbReference>
<evidence type="ECO:0008006" key="3">
    <source>
        <dbReference type="Google" id="ProtNLM"/>
    </source>
</evidence>
<evidence type="ECO:0000313" key="2">
    <source>
        <dbReference type="Proteomes" id="UP001162156"/>
    </source>
</evidence>
<sequence>EVEEHEQPESQLKSSDTTPEFQVLEQVLPLKSNLEDKCTQTISVIQRTVSMQYRPPYRSKFVQTDIVCTKYGMELFSIKKNEKVGRYAVAKQKLKPGDIIFSEKPFAYGPKSDTYCLCLGCHTYVDCTTLCSKCSWPVCGPECENLPCHKDYECEVFSKAKIKFQSVEDPTNVCLQYECITPLRVLLAKEKDPKRWEEEIQLMEAHNNIRKQRPIWKFNQHNIVEYLRGPCKLDRFSEELIHTICGILEVNAFEARTSTGYLIRCLFPKFAILSHNCVSNIHHAINCKGTGDSEDFSSYTYSLWPTLVRREFLRESKFFECTCKRCSDKTELGTHSSTLKCNKCDNGVIISTDPLDDKCEWKCTHCEFKTNATAVRKVFAAIQADIDAVEYVSGPEGIETRESLYRKYRSVLHPKNAYMSILRSALIQLYGKTEGYELGDLPNILLERKVEFCTQLLEVLDVIEPGYSRIRGITLYELHGPLMALAKHEYENDNITKQDFRNELQKAIDTLGKAVEILKQEPETLPEGQLAKIAETGYKQLGENFDKLVDSALNF</sequence>
<evidence type="ECO:0000313" key="1">
    <source>
        <dbReference type="EMBL" id="KAJ8931831.1"/>
    </source>
</evidence>
<dbReference type="InterPro" id="IPR046341">
    <property type="entry name" value="SET_dom_sf"/>
</dbReference>
<accession>A0AAV8WZL8</accession>
<protein>
    <recommendedName>
        <fullName evidence="3">SET domain-containing protein</fullName>
    </recommendedName>
</protein>
<feature type="non-terminal residue" evidence="1">
    <location>
        <position position="1"/>
    </location>
</feature>
<dbReference type="AlphaFoldDB" id="A0AAV8WZL8"/>
<gene>
    <name evidence="1" type="ORF">NQ314_015228</name>
</gene>
<reference evidence="1" key="1">
    <citation type="journal article" date="2023" name="Insect Mol. Biol.">
        <title>Genome sequencing provides insights into the evolution of gene families encoding plant cell wall-degrading enzymes in longhorned beetles.</title>
        <authorList>
            <person name="Shin N.R."/>
            <person name="Okamura Y."/>
            <person name="Kirsch R."/>
            <person name="Pauchet Y."/>
        </authorList>
    </citation>
    <scope>NUCLEOTIDE SEQUENCE</scope>
    <source>
        <strain evidence="1">RBIC_L_NR</strain>
    </source>
</reference>
<name>A0AAV8WZL8_9CUCU</name>
<dbReference type="Proteomes" id="UP001162156">
    <property type="component" value="Unassembled WGS sequence"/>
</dbReference>
<organism evidence="1 2">
    <name type="scientific">Rhamnusium bicolor</name>
    <dbReference type="NCBI Taxonomy" id="1586634"/>
    <lineage>
        <taxon>Eukaryota</taxon>
        <taxon>Metazoa</taxon>
        <taxon>Ecdysozoa</taxon>
        <taxon>Arthropoda</taxon>
        <taxon>Hexapoda</taxon>
        <taxon>Insecta</taxon>
        <taxon>Pterygota</taxon>
        <taxon>Neoptera</taxon>
        <taxon>Endopterygota</taxon>
        <taxon>Coleoptera</taxon>
        <taxon>Polyphaga</taxon>
        <taxon>Cucujiformia</taxon>
        <taxon>Chrysomeloidea</taxon>
        <taxon>Cerambycidae</taxon>
        <taxon>Lepturinae</taxon>
        <taxon>Rhagiini</taxon>
        <taxon>Rhamnusium</taxon>
    </lineage>
</organism>
<proteinExistence type="predicted"/>
<dbReference type="EMBL" id="JANEYF010004223">
    <property type="protein sequence ID" value="KAJ8931831.1"/>
    <property type="molecule type" value="Genomic_DNA"/>
</dbReference>